<reference evidence="4" key="1">
    <citation type="journal article" date="2019" name="Int. J. Syst. Evol. Microbiol.">
        <title>The Global Catalogue of Microorganisms (GCM) 10K type strain sequencing project: providing services to taxonomists for standard genome sequencing and annotation.</title>
        <authorList>
            <consortium name="The Broad Institute Genomics Platform"/>
            <consortium name="The Broad Institute Genome Sequencing Center for Infectious Disease"/>
            <person name="Wu L."/>
            <person name="Ma J."/>
        </authorList>
    </citation>
    <scope>NUCLEOTIDE SEQUENCE [LARGE SCALE GENOMIC DNA]</scope>
    <source>
        <strain evidence="4">JCM 3115</strain>
    </source>
</reference>
<evidence type="ECO:0000313" key="4">
    <source>
        <dbReference type="Proteomes" id="UP000611554"/>
    </source>
</evidence>
<evidence type="ECO:0000313" key="3">
    <source>
        <dbReference type="EMBL" id="GGQ14274.1"/>
    </source>
</evidence>
<accession>A0ABQ2R8V7</accession>
<dbReference type="PANTHER" id="PTHR40763">
    <property type="entry name" value="MEMBRANE PROTEIN-RELATED"/>
    <property type="match status" value="1"/>
</dbReference>
<keyword evidence="4" id="KW-1185">Reference proteome</keyword>
<proteinExistence type="predicted"/>
<dbReference type="InterPro" id="IPR012551">
    <property type="entry name" value="DUF1707_SHOCT-like"/>
</dbReference>
<protein>
    <recommendedName>
        <fullName evidence="2">DUF1707 domain-containing protein</fullName>
    </recommendedName>
</protein>
<evidence type="ECO:0000259" key="2">
    <source>
        <dbReference type="Pfam" id="PF08044"/>
    </source>
</evidence>
<dbReference type="Pfam" id="PF08044">
    <property type="entry name" value="DUF1707"/>
    <property type="match status" value="1"/>
</dbReference>
<name>A0ABQ2R8V7_9ACTN</name>
<feature type="region of interest" description="Disordered" evidence="1">
    <location>
        <begin position="1"/>
        <end position="22"/>
    </location>
</feature>
<dbReference type="Proteomes" id="UP000611554">
    <property type="component" value="Unassembled WGS sequence"/>
</dbReference>
<dbReference type="RefSeq" id="WP_189248948.1">
    <property type="nucleotide sequence ID" value="NZ_BMQJ01000013.1"/>
</dbReference>
<sequence length="198" mass="21864">MSEHPHLTSAQQVRPSDEDRDQVARRLQQAAAVGRVELTELDQRLSEIYQARTRDELAHAARGLPEPARTDTLVVHDEPGSRFAFSVFGWFSRRGRWVAPRVFTSLSMFGGGEIDLRDARFAAQEIQVRAFALWGYTEVVVPDDVEVEVKGFGLFGAFDRSAVRSRRGAPRVVVSGLALFGGVGTKTKAARKAAPGRD</sequence>
<comment type="caution">
    <text evidence="3">The sequence shown here is derived from an EMBL/GenBank/DDBJ whole genome shotgun (WGS) entry which is preliminary data.</text>
</comment>
<organism evidence="3 4">
    <name type="scientific">Streptosporangium pseudovulgare</name>
    <dbReference type="NCBI Taxonomy" id="35765"/>
    <lineage>
        <taxon>Bacteria</taxon>
        <taxon>Bacillati</taxon>
        <taxon>Actinomycetota</taxon>
        <taxon>Actinomycetes</taxon>
        <taxon>Streptosporangiales</taxon>
        <taxon>Streptosporangiaceae</taxon>
        <taxon>Streptosporangium</taxon>
    </lineage>
</organism>
<dbReference type="EMBL" id="BMQJ01000013">
    <property type="protein sequence ID" value="GGQ14274.1"/>
    <property type="molecule type" value="Genomic_DNA"/>
</dbReference>
<feature type="domain" description="DUF1707" evidence="2">
    <location>
        <begin position="13"/>
        <end position="65"/>
    </location>
</feature>
<gene>
    <name evidence="3" type="ORF">GCM10010140_50690</name>
</gene>
<dbReference type="PANTHER" id="PTHR40763:SF4">
    <property type="entry name" value="DUF1707 DOMAIN-CONTAINING PROTEIN"/>
    <property type="match status" value="1"/>
</dbReference>
<evidence type="ECO:0000256" key="1">
    <source>
        <dbReference type="SAM" id="MobiDB-lite"/>
    </source>
</evidence>